<protein>
    <submittedName>
        <fullName evidence="2">Uncharacterized protein</fullName>
    </submittedName>
</protein>
<dbReference type="AlphaFoldDB" id="Q12KF4"/>
<dbReference type="eggNOG" id="ENOG50331WK">
    <property type="taxonomic scope" value="Bacteria"/>
</dbReference>
<sequence>MAEAKAKLYFVTNIKLNREQTMKVHERVSNRVLITLLVGLCIWGLLIWQHFHHGVPSHHLLNRADMPAISNWWGAIILPLLAWFLVAKTGLPKGETSVSAALWGFIAAFSYGVVFSSAFIGGHGAILDLMLPGLLVIALFIPIYRPKYVLGMVFGMAYTFGAFLPTVFVLVFGLMSFIIFNYIRPLPLYVFGKLSGKSEQK</sequence>
<feature type="transmembrane region" description="Helical" evidence="1">
    <location>
        <begin position="32"/>
        <end position="51"/>
    </location>
</feature>
<organism evidence="2 3">
    <name type="scientific">Shewanella denitrificans (strain OS217 / ATCC BAA-1090 / DSM 15013)</name>
    <dbReference type="NCBI Taxonomy" id="318161"/>
    <lineage>
        <taxon>Bacteria</taxon>
        <taxon>Pseudomonadati</taxon>
        <taxon>Pseudomonadota</taxon>
        <taxon>Gammaproteobacteria</taxon>
        <taxon>Alteromonadales</taxon>
        <taxon>Shewanellaceae</taxon>
        <taxon>Shewanella</taxon>
    </lineage>
</organism>
<feature type="transmembrane region" description="Helical" evidence="1">
    <location>
        <begin position="71"/>
        <end position="88"/>
    </location>
</feature>
<keyword evidence="1" id="KW-0472">Membrane</keyword>
<dbReference type="KEGG" id="sdn:Sden_2793"/>
<keyword evidence="3" id="KW-1185">Reference proteome</keyword>
<dbReference type="Proteomes" id="UP000001982">
    <property type="component" value="Chromosome"/>
</dbReference>
<name>Q12KF4_SHEDO</name>
<keyword evidence="1" id="KW-1133">Transmembrane helix</keyword>
<keyword evidence="1" id="KW-0812">Transmembrane</keyword>
<proteinExistence type="predicted"/>
<evidence type="ECO:0000256" key="1">
    <source>
        <dbReference type="SAM" id="Phobius"/>
    </source>
</evidence>
<evidence type="ECO:0000313" key="3">
    <source>
        <dbReference type="Proteomes" id="UP000001982"/>
    </source>
</evidence>
<dbReference type="HOGENOM" id="CLU_1480790_0_0_6"/>
<dbReference type="STRING" id="318161.Sden_2793"/>
<feature type="transmembrane region" description="Helical" evidence="1">
    <location>
        <begin position="100"/>
        <end position="120"/>
    </location>
</feature>
<gene>
    <name evidence="2" type="ordered locus">Sden_2793</name>
</gene>
<feature type="transmembrane region" description="Helical" evidence="1">
    <location>
        <begin position="156"/>
        <end position="183"/>
    </location>
</feature>
<feature type="transmembrane region" description="Helical" evidence="1">
    <location>
        <begin position="126"/>
        <end position="144"/>
    </location>
</feature>
<dbReference type="EMBL" id="CP000302">
    <property type="protein sequence ID" value="ABE56072.1"/>
    <property type="molecule type" value="Genomic_DNA"/>
</dbReference>
<reference evidence="2 3" key="1">
    <citation type="submission" date="2006-03" db="EMBL/GenBank/DDBJ databases">
        <title>Complete sequence of Shewanella denitrificans OS217.</title>
        <authorList>
            <consortium name="US DOE Joint Genome Institute"/>
            <person name="Copeland A."/>
            <person name="Lucas S."/>
            <person name="Lapidus A."/>
            <person name="Barry K."/>
            <person name="Detter J.C."/>
            <person name="Glavina del Rio T."/>
            <person name="Hammon N."/>
            <person name="Israni S."/>
            <person name="Dalin E."/>
            <person name="Tice H."/>
            <person name="Pitluck S."/>
            <person name="Brettin T."/>
            <person name="Bruce D."/>
            <person name="Han C."/>
            <person name="Tapia R."/>
            <person name="Gilna P."/>
            <person name="Kiss H."/>
            <person name="Schmutz J."/>
            <person name="Larimer F."/>
            <person name="Land M."/>
            <person name="Hauser L."/>
            <person name="Kyrpides N."/>
            <person name="Lykidis A."/>
            <person name="Richardson P."/>
        </authorList>
    </citation>
    <scope>NUCLEOTIDE SEQUENCE [LARGE SCALE GENOMIC DNA]</scope>
    <source>
        <strain evidence="3">OS217 / ATCC BAA-1090 / DSM 15013</strain>
    </source>
</reference>
<evidence type="ECO:0000313" key="2">
    <source>
        <dbReference type="EMBL" id="ABE56072.1"/>
    </source>
</evidence>
<accession>Q12KF4</accession>